<proteinExistence type="predicted"/>
<accession>A0ABX3EXK7</accession>
<dbReference type="EMBL" id="LVWI01000002">
    <property type="protein sequence ID" value="OKP91231.1"/>
    <property type="molecule type" value="Genomic_DNA"/>
</dbReference>
<evidence type="ECO:0000313" key="2">
    <source>
        <dbReference type="Proteomes" id="UP000186058"/>
    </source>
</evidence>
<keyword evidence="2" id="KW-1185">Reference proteome</keyword>
<dbReference type="Proteomes" id="UP000186058">
    <property type="component" value="Unassembled WGS sequence"/>
</dbReference>
<dbReference type="RefSeq" id="WP_074086269.1">
    <property type="nucleotide sequence ID" value="NZ_LVWI01000002.1"/>
</dbReference>
<protein>
    <submittedName>
        <fullName evidence="1">Uncharacterized protein</fullName>
    </submittedName>
</protein>
<reference evidence="1 2" key="1">
    <citation type="submission" date="2016-03" db="EMBL/GenBank/DDBJ databases">
        <authorList>
            <person name="Sant'Anna F.H."/>
            <person name="Ambrosini A."/>
            <person name="Souza R."/>
            <person name="Bach E."/>
            <person name="Fernandes G."/>
            <person name="Balsanelli E."/>
            <person name="Baura V.A."/>
            <person name="Souza E.M."/>
            <person name="Passaglia L."/>
        </authorList>
    </citation>
    <scope>NUCLEOTIDE SEQUENCE [LARGE SCALE GENOMIC DNA]</scope>
    <source>
        <strain evidence="1 2">P26E</strain>
    </source>
</reference>
<organism evidence="1 2">
    <name type="scientific">Paenibacillus helianthi</name>
    <dbReference type="NCBI Taxonomy" id="1349432"/>
    <lineage>
        <taxon>Bacteria</taxon>
        <taxon>Bacillati</taxon>
        <taxon>Bacillota</taxon>
        <taxon>Bacilli</taxon>
        <taxon>Bacillales</taxon>
        <taxon>Paenibacillaceae</taxon>
        <taxon>Paenibacillus</taxon>
    </lineage>
</organism>
<sequence length="148" mass="15871">MSTRIQAYFRTESEAEGAKTALIPYGVEGIEVSPLTDPLDKGDHRSRNILLPLVPYNNSSMAGGAFGVAGATGSLSGAAIVPGIRVDDDLDDNTDARSAGDVRSGSDADDRNLDDLHYVMALKVPEEKHNEVVEVLRGKHAFVEIFED</sequence>
<evidence type="ECO:0000313" key="1">
    <source>
        <dbReference type="EMBL" id="OKP91231.1"/>
    </source>
</evidence>
<gene>
    <name evidence="1" type="ORF">A3844_05230</name>
</gene>
<comment type="caution">
    <text evidence="1">The sequence shown here is derived from an EMBL/GenBank/DDBJ whole genome shotgun (WGS) entry which is preliminary data.</text>
</comment>
<name>A0ABX3EXK7_9BACL</name>